<feature type="domain" description="C3H1-type" evidence="4">
    <location>
        <begin position="214"/>
        <end position="241"/>
    </location>
</feature>
<feature type="transmembrane region" description="Helical" evidence="3">
    <location>
        <begin position="135"/>
        <end position="157"/>
    </location>
</feature>
<accession>A0A8X7ZM42</accession>
<dbReference type="Pfam" id="PF23030">
    <property type="entry name" value="SCAF11-like_C"/>
    <property type="match status" value="1"/>
</dbReference>
<keyword evidence="3" id="KW-1133">Transmembrane helix</keyword>
<dbReference type="PANTHER" id="PTHR36886:SF8">
    <property type="entry name" value="ZINC FINGER CCCH DOMAIN-CONTAINING PROTEIN 38"/>
    <property type="match status" value="1"/>
</dbReference>
<dbReference type="AlphaFoldDB" id="A0A8X7ZM42"/>
<evidence type="ECO:0000256" key="2">
    <source>
        <dbReference type="SAM" id="MobiDB-lite"/>
    </source>
</evidence>
<keyword evidence="1" id="KW-0479">Metal-binding</keyword>
<dbReference type="EMBL" id="JAAWWB010000010">
    <property type="protein sequence ID" value="KAG6773428.1"/>
    <property type="molecule type" value="Genomic_DNA"/>
</dbReference>
<dbReference type="InterPro" id="IPR057031">
    <property type="entry name" value="SFR19-like_C"/>
</dbReference>
<evidence type="ECO:0000256" key="1">
    <source>
        <dbReference type="PROSITE-ProRule" id="PRU00723"/>
    </source>
</evidence>
<feature type="compositionally biased region" description="Basic and acidic residues" evidence="2">
    <location>
        <begin position="815"/>
        <end position="824"/>
    </location>
</feature>
<keyword evidence="3" id="KW-0472">Membrane</keyword>
<feature type="compositionally biased region" description="Basic and acidic residues" evidence="2">
    <location>
        <begin position="20"/>
        <end position="32"/>
    </location>
</feature>
<dbReference type="InterPro" id="IPR052650">
    <property type="entry name" value="Zinc_finger_CCCH"/>
</dbReference>
<keyword evidence="1" id="KW-0863">Zinc-finger</keyword>
<feature type="region of interest" description="Disordered" evidence="2">
    <location>
        <begin position="1"/>
        <end position="36"/>
    </location>
</feature>
<dbReference type="Proteomes" id="UP000886885">
    <property type="component" value="Chromosome 5D"/>
</dbReference>
<comment type="caution">
    <text evidence="5">The sequence shown here is derived from an EMBL/GenBank/DDBJ whole genome shotgun (WGS) entry which is preliminary data.</text>
</comment>
<sequence length="1063" mass="118181">MKEGGTASVKMSGSGRKRSSKWDLKEESRMSFEDVEDDAWPGKAGIPFCKKESRCDWLPPEAAGGTRSKLSAMEPLPGRRGSCRDDNIDEDHSRTLKATYEDESYGTRMSPGLDEWRQQSFQNSPKNEYKRLRRFGYLLSMLTDTAINILVNVLFFSQLHTCSALHTIWLALVDLSCLWFVCKSRSRSQSRSRSPVHGFRRESGAYDRTRSRSGVSAQLCKDFVAGRCRRGNHCQFLHQDTETCENDWERPRKTAASKYPISHDTKRYPMGSGRSANCCTNFLKGNCRRGESCRYAHHGASDPSSRGSANEVIRERDNDRRHRYASPERRAERETRRAADIPCKYFAAGNCQNGKYCRFSHHDQTLASPDKRSRDVRWPPSQNSDELEKSWNGPKWSDSHTSDSARLREDKNEKLDAPNLRLSARQMEDGWGHDPVEDKTHSNPPTNEVVEIDKKEAFQWKTENSGDNTNVSENWLGDMEMSPDWNYRLQPSNHINKGSSCELREGSGQVHDTAAVMPPISNETSSIQQGFNLKEVGVSALPHDDDGVTAKTASSYINISANALASQSFKKKGQSSNTSPILNLNTVGQIQEAFLTNASRGGTTTNPQKQTLFQERTVINIPDTGNPNAPHANLGIPTAQNMVSNGHLTQLTNLSASLVQLLVNGQQLPQLHEAHNSHDGTFANSEGTVTVKPDSAVTIQPNQAVEPWKQHDPICDSVEPGKLNVNTNPPDKKLELLSKSLSPSSLAAAPNGGDFNKFFLEQESNEKSSQLNQPAPAASSEATKENNGVGSGEGNRVQEQDKTAQENGPLENSDGDGKADESKKNKDAKGYRAFKFALVEFVKDLLKPAWKEGQISKDAYKNIVKKVVDKVTGTMHSASIPTTQEKIEQYLSVSKPKLTKLVQVSVDVLAPVVFDFERYMNLITNAAFSLPVFSQCFSFSSLYGYKFMWGHRCICGEISEGQMKELLLTSVSLKLTRVECVLSVLFCLSGWVHGAEIIEENDSRAIIRWKRPAGDAFKINTDAAVAGWGVLIRNTRGEVMLTAMNVLEMVDAPVIAGRYGIYL</sequence>
<reference evidence="5" key="1">
    <citation type="journal article" date="2020" name="bioRxiv">
        <title>Hybrid origin of Populus tomentosa Carr. identified through genome sequencing and phylogenomic analysis.</title>
        <authorList>
            <person name="An X."/>
            <person name="Gao K."/>
            <person name="Chen Z."/>
            <person name="Li J."/>
            <person name="Yang X."/>
            <person name="Yang X."/>
            <person name="Zhou J."/>
            <person name="Guo T."/>
            <person name="Zhao T."/>
            <person name="Huang S."/>
            <person name="Miao D."/>
            <person name="Khan W.U."/>
            <person name="Rao P."/>
            <person name="Ye M."/>
            <person name="Lei B."/>
            <person name="Liao W."/>
            <person name="Wang J."/>
            <person name="Ji L."/>
            <person name="Li Y."/>
            <person name="Guo B."/>
            <person name="Mustafa N.S."/>
            <person name="Li S."/>
            <person name="Yun Q."/>
            <person name="Keller S.R."/>
            <person name="Mao J."/>
            <person name="Zhang R."/>
            <person name="Strauss S.H."/>
        </authorList>
    </citation>
    <scope>NUCLEOTIDE SEQUENCE</scope>
    <source>
        <strain evidence="5">GM15</strain>
        <tissue evidence="5">Leaf</tissue>
    </source>
</reference>
<dbReference type="PANTHER" id="PTHR36886">
    <property type="entry name" value="PROTEIN FRIGIDA-ESSENTIAL 1"/>
    <property type="match status" value="1"/>
</dbReference>
<feature type="zinc finger region" description="C3H1-type" evidence="1">
    <location>
        <begin position="273"/>
        <end position="300"/>
    </location>
</feature>
<evidence type="ECO:0000259" key="4">
    <source>
        <dbReference type="PROSITE" id="PS50103"/>
    </source>
</evidence>
<feature type="domain" description="C3H1-type" evidence="4">
    <location>
        <begin position="337"/>
        <end position="364"/>
    </location>
</feature>
<feature type="zinc finger region" description="C3H1-type" evidence="1">
    <location>
        <begin position="214"/>
        <end position="241"/>
    </location>
</feature>
<feature type="compositionally biased region" description="Basic and acidic residues" evidence="2">
    <location>
        <begin position="365"/>
        <end position="377"/>
    </location>
</feature>
<feature type="compositionally biased region" description="Basic and acidic residues" evidence="2">
    <location>
        <begin position="397"/>
        <end position="416"/>
    </location>
</feature>
<feature type="compositionally biased region" description="Basic and acidic residues" evidence="2">
    <location>
        <begin position="312"/>
        <end position="336"/>
    </location>
</feature>
<feature type="region of interest" description="Disordered" evidence="2">
    <location>
        <begin position="297"/>
        <end position="336"/>
    </location>
</feature>
<proteinExistence type="predicted"/>
<evidence type="ECO:0000313" key="6">
    <source>
        <dbReference type="Proteomes" id="UP000886885"/>
    </source>
</evidence>
<protein>
    <recommendedName>
        <fullName evidence="4">C3H1-type domain-containing protein</fullName>
    </recommendedName>
</protein>
<feature type="zinc finger region" description="C3H1-type" evidence="1">
    <location>
        <begin position="337"/>
        <end position="364"/>
    </location>
</feature>
<feature type="region of interest" description="Disordered" evidence="2">
    <location>
        <begin position="763"/>
        <end position="824"/>
    </location>
</feature>
<feature type="region of interest" description="Disordered" evidence="2">
    <location>
        <begin position="365"/>
        <end position="419"/>
    </location>
</feature>
<dbReference type="PROSITE" id="PS50103">
    <property type="entry name" value="ZF_C3H1"/>
    <property type="match status" value="3"/>
</dbReference>
<feature type="region of interest" description="Disordered" evidence="2">
    <location>
        <begin position="60"/>
        <end position="88"/>
    </location>
</feature>
<dbReference type="SMART" id="SM00356">
    <property type="entry name" value="ZnF_C3H1"/>
    <property type="match status" value="3"/>
</dbReference>
<dbReference type="InterPro" id="IPR000571">
    <property type="entry name" value="Znf_CCCH"/>
</dbReference>
<evidence type="ECO:0000256" key="3">
    <source>
        <dbReference type="SAM" id="Phobius"/>
    </source>
</evidence>
<dbReference type="OrthoDB" id="411372at2759"/>
<name>A0A8X7ZM42_POPTO</name>
<organism evidence="5 6">
    <name type="scientific">Populus tomentosa</name>
    <name type="common">Chinese white poplar</name>
    <dbReference type="NCBI Taxonomy" id="118781"/>
    <lineage>
        <taxon>Eukaryota</taxon>
        <taxon>Viridiplantae</taxon>
        <taxon>Streptophyta</taxon>
        <taxon>Embryophyta</taxon>
        <taxon>Tracheophyta</taxon>
        <taxon>Spermatophyta</taxon>
        <taxon>Magnoliopsida</taxon>
        <taxon>eudicotyledons</taxon>
        <taxon>Gunneridae</taxon>
        <taxon>Pentapetalae</taxon>
        <taxon>rosids</taxon>
        <taxon>fabids</taxon>
        <taxon>Malpighiales</taxon>
        <taxon>Salicaceae</taxon>
        <taxon>Saliceae</taxon>
        <taxon>Populus</taxon>
    </lineage>
</organism>
<keyword evidence="6" id="KW-1185">Reference proteome</keyword>
<keyword evidence="3" id="KW-0812">Transmembrane</keyword>
<feature type="domain" description="C3H1-type" evidence="4">
    <location>
        <begin position="273"/>
        <end position="300"/>
    </location>
</feature>
<evidence type="ECO:0000313" key="5">
    <source>
        <dbReference type="EMBL" id="KAG6773428.1"/>
    </source>
</evidence>
<gene>
    <name evidence="5" type="ORF">POTOM_020706</name>
</gene>
<dbReference type="GO" id="GO:0008270">
    <property type="term" value="F:zinc ion binding"/>
    <property type="evidence" value="ECO:0007669"/>
    <property type="project" value="UniProtKB-KW"/>
</dbReference>
<keyword evidence="1" id="KW-0862">Zinc</keyword>